<keyword evidence="3" id="KW-1185">Reference proteome</keyword>
<reference evidence="2" key="2">
    <citation type="submission" date="2023-06" db="EMBL/GenBank/DDBJ databases">
        <authorList>
            <person name="Swenson N.G."/>
            <person name="Wegrzyn J.L."/>
            <person name="Mcevoy S.L."/>
        </authorList>
    </citation>
    <scope>NUCLEOTIDE SEQUENCE</scope>
    <source>
        <strain evidence="2">NS2018</strain>
        <tissue evidence="2">Leaf</tissue>
    </source>
</reference>
<gene>
    <name evidence="2" type="ORF">LWI29_004168</name>
</gene>
<dbReference type="PANTHER" id="PTHR46732">
    <property type="entry name" value="ATP-DEPENDENT PROTEASE LA (LON) DOMAIN PROTEIN"/>
    <property type="match status" value="1"/>
</dbReference>
<dbReference type="InterPro" id="IPR003111">
    <property type="entry name" value="Lon_prtase_N"/>
</dbReference>
<feature type="domain" description="Lon N-terminal" evidence="1">
    <location>
        <begin position="44"/>
        <end position="271"/>
    </location>
</feature>
<comment type="caution">
    <text evidence="2">The sequence shown here is derived from an EMBL/GenBank/DDBJ whole genome shotgun (WGS) entry which is preliminary data.</text>
</comment>
<dbReference type="Pfam" id="PF02190">
    <property type="entry name" value="LON_substr_bdg"/>
    <property type="match status" value="1"/>
</dbReference>
<dbReference type="PANTHER" id="PTHR46732:SF5">
    <property type="entry name" value="ATP-DEPENDENT PROTEASE LA (LON) DOMAIN PROTEIN"/>
    <property type="match status" value="1"/>
</dbReference>
<dbReference type="SUPFAM" id="SSF88697">
    <property type="entry name" value="PUA domain-like"/>
    <property type="match status" value="1"/>
</dbReference>
<dbReference type="Gene3D" id="2.30.130.40">
    <property type="entry name" value="LON domain-like"/>
    <property type="match status" value="1"/>
</dbReference>
<evidence type="ECO:0000313" key="2">
    <source>
        <dbReference type="EMBL" id="KAK0575633.1"/>
    </source>
</evidence>
<proteinExistence type="predicted"/>
<evidence type="ECO:0000313" key="3">
    <source>
        <dbReference type="Proteomes" id="UP001168877"/>
    </source>
</evidence>
<dbReference type="InterPro" id="IPR015947">
    <property type="entry name" value="PUA-like_sf"/>
</dbReference>
<reference evidence="2" key="1">
    <citation type="journal article" date="2022" name="Plant J.">
        <title>Strategies of tolerance reflected in two North American maple genomes.</title>
        <authorList>
            <person name="McEvoy S.L."/>
            <person name="Sezen U.U."/>
            <person name="Trouern-Trend A."/>
            <person name="McMahon S.M."/>
            <person name="Schaberg P.G."/>
            <person name="Yang J."/>
            <person name="Wegrzyn J.L."/>
            <person name="Swenson N.G."/>
        </authorList>
    </citation>
    <scope>NUCLEOTIDE SEQUENCE</scope>
    <source>
        <strain evidence="2">NS2018</strain>
    </source>
</reference>
<dbReference type="Proteomes" id="UP001168877">
    <property type="component" value="Unassembled WGS sequence"/>
</dbReference>
<dbReference type="EMBL" id="JAUESC010000386">
    <property type="protein sequence ID" value="KAK0575633.1"/>
    <property type="molecule type" value="Genomic_DNA"/>
</dbReference>
<organism evidence="2 3">
    <name type="scientific">Acer saccharum</name>
    <name type="common">Sugar maple</name>
    <dbReference type="NCBI Taxonomy" id="4024"/>
    <lineage>
        <taxon>Eukaryota</taxon>
        <taxon>Viridiplantae</taxon>
        <taxon>Streptophyta</taxon>
        <taxon>Embryophyta</taxon>
        <taxon>Tracheophyta</taxon>
        <taxon>Spermatophyta</taxon>
        <taxon>Magnoliopsida</taxon>
        <taxon>eudicotyledons</taxon>
        <taxon>Gunneridae</taxon>
        <taxon>Pentapetalae</taxon>
        <taxon>rosids</taxon>
        <taxon>malvids</taxon>
        <taxon>Sapindales</taxon>
        <taxon>Sapindaceae</taxon>
        <taxon>Hippocastanoideae</taxon>
        <taxon>Acereae</taxon>
        <taxon>Acer</taxon>
    </lineage>
</organism>
<dbReference type="AlphaFoldDB" id="A0AA39RK09"/>
<protein>
    <recommendedName>
        <fullName evidence="1">Lon N-terminal domain-containing protein</fullName>
    </recommendedName>
</protein>
<name>A0AA39RK09_ACESA</name>
<dbReference type="PROSITE" id="PS51787">
    <property type="entry name" value="LON_N"/>
    <property type="match status" value="1"/>
</dbReference>
<dbReference type="InterPro" id="IPR046336">
    <property type="entry name" value="Lon_prtase_N_sf"/>
</dbReference>
<evidence type="ECO:0000259" key="1">
    <source>
        <dbReference type="PROSITE" id="PS51787"/>
    </source>
</evidence>
<sequence>MSLSVSCPLYVFLGSSRKVHIRNQRKLSTSKRRRFSPKASSLVLPLLPFNVNEVLVPCESKILHLYEARYLALLEESLIRKNLFVHFVLDPIAISDSAAEVSFAARFGCLVLIENVERLDVGALITIRGIGRVKIIKFFQAEPYLKGEVIPMQDTAPDCSSDVISSELSAVKDAVYSLNILEIKLKAPKEALLQTQIVNSLLWADKEPSLDCDDAFIPSLPERISFAAFQPVTGSSQSEVVKLQQKKLTVMDLKDTEQRLYDSLELLKENISMVVAKLAIQSIEIQ</sequence>
<accession>A0AA39RK09</accession>